<reference evidence="1" key="1">
    <citation type="submission" date="2014-11" db="EMBL/GenBank/DDBJ databases">
        <authorList>
            <person name="Amaro Gonzalez C."/>
        </authorList>
    </citation>
    <scope>NUCLEOTIDE SEQUENCE</scope>
</reference>
<evidence type="ECO:0000313" key="1">
    <source>
        <dbReference type="EMBL" id="JAH46226.1"/>
    </source>
</evidence>
<sequence length="39" mass="4171">MSPIGTIMYSVNADLTLNVLLRSSPLLKETSTQAHVTAP</sequence>
<dbReference type="AlphaFoldDB" id="A0A0E9SY68"/>
<organism evidence="1">
    <name type="scientific">Anguilla anguilla</name>
    <name type="common">European freshwater eel</name>
    <name type="synonym">Muraena anguilla</name>
    <dbReference type="NCBI Taxonomy" id="7936"/>
    <lineage>
        <taxon>Eukaryota</taxon>
        <taxon>Metazoa</taxon>
        <taxon>Chordata</taxon>
        <taxon>Craniata</taxon>
        <taxon>Vertebrata</taxon>
        <taxon>Euteleostomi</taxon>
        <taxon>Actinopterygii</taxon>
        <taxon>Neopterygii</taxon>
        <taxon>Teleostei</taxon>
        <taxon>Anguilliformes</taxon>
        <taxon>Anguillidae</taxon>
        <taxon>Anguilla</taxon>
    </lineage>
</organism>
<accession>A0A0E9SY68</accession>
<proteinExistence type="predicted"/>
<reference evidence="1" key="2">
    <citation type="journal article" date="2015" name="Fish Shellfish Immunol.">
        <title>Early steps in the European eel (Anguilla anguilla)-Vibrio vulnificus interaction in the gills: Role of the RtxA13 toxin.</title>
        <authorList>
            <person name="Callol A."/>
            <person name="Pajuelo D."/>
            <person name="Ebbesson L."/>
            <person name="Teles M."/>
            <person name="MacKenzie S."/>
            <person name="Amaro C."/>
        </authorList>
    </citation>
    <scope>NUCLEOTIDE SEQUENCE</scope>
</reference>
<dbReference type="EMBL" id="GBXM01062351">
    <property type="protein sequence ID" value="JAH46226.1"/>
    <property type="molecule type" value="Transcribed_RNA"/>
</dbReference>
<name>A0A0E9SY68_ANGAN</name>
<protein>
    <submittedName>
        <fullName evidence="1">Uncharacterized protein</fullName>
    </submittedName>
</protein>